<organism evidence="2 3">
    <name type="scientific">Kribbella italica</name>
    <dbReference type="NCBI Taxonomy" id="1540520"/>
    <lineage>
        <taxon>Bacteria</taxon>
        <taxon>Bacillati</taxon>
        <taxon>Actinomycetota</taxon>
        <taxon>Actinomycetes</taxon>
        <taxon>Propionibacteriales</taxon>
        <taxon>Kribbellaceae</taxon>
        <taxon>Kribbella</taxon>
    </lineage>
</organism>
<dbReference type="GO" id="GO:0004181">
    <property type="term" value="F:metallocarboxypeptidase activity"/>
    <property type="evidence" value="ECO:0007669"/>
    <property type="project" value="InterPro"/>
</dbReference>
<dbReference type="Gene3D" id="3.40.630.10">
    <property type="entry name" value="Zn peptidases"/>
    <property type="match status" value="1"/>
</dbReference>
<comment type="caution">
    <text evidence="2">The sequence shown here is derived from an EMBL/GenBank/DDBJ whole genome shotgun (WGS) entry which is preliminary data.</text>
</comment>
<dbReference type="InterPro" id="IPR000834">
    <property type="entry name" value="Peptidase_M14"/>
</dbReference>
<sequence length="461" mass="50895">MTARVLSPWLEAELRTVPEIEVFSTVDELAEDLADLARRHPDVATLRRVGTSRLGEPLTALTVGDAEADALVFGLPHPNEPIGGLSAIHLARRLCEDSALRDRLGLRWHIIACIDPDGLRLNEGWLKGPFTREHYARNFYRPAGDEQVEWTFPLDYKSAYFDAALPETTAIMRLIDQTRPALMGSLHNSEVGGVYYYLSRPEPALHEVLQAIPAALGLSLDRGEPESPSMQRFADGIFRMPDLETLYDYSEQHGHELPASFGGNSSASYARPYETLTVLSELPYWDDPRIADDSASTVSYAAALREQAAGFRELFGWLDGVMSATEADLTPTSAYVRASRFYTRLLEPWPERMEERAAEPGSLRPATVAEVVSLRGSVHMFRLRYAGMLLRALDAEVALGNVTRAVREQRARLAAQYDAWVAEDGAVTPARVLPIRALVANQYGALLAAADHLATHRGAGS</sequence>
<dbReference type="GO" id="GO:0008270">
    <property type="term" value="F:zinc ion binding"/>
    <property type="evidence" value="ECO:0007669"/>
    <property type="project" value="InterPro"/>
</dbReference>
<dbReference type="AlphaFoldDB" id="A0A7W9MTV7"/>
<dbReference type="Pfam" id="PF00246">
    <property type="entry name" value="Peptidase_M14"/>
    <property type="match status" value="1"/>
</dbReference>
<evidence type="ECO:0000313" key="2">
    <source>
        <dbReference type="EMBL" id="MBB5836191.1"/>
    </source>
</evidence>
<dbReference type="EMBL" id="JACHMY010000001">
    <property type="protein sequence ID" value="MBB5836191.1"/>
    <property type="molecule type" value="Genomic_DNA"/>
</dbReference>
<dbReference type="GO" id="GO:0006508">
    <property type="term" value="P:proteolysis"/>
    <property type="evidence" value="ECO:0007669"/>
    <property type="project" value="InterPro"/>
</dbReference>
<dbReference type="Proteomes" id="UP000549971">
    <property type="component" value="Unassembled WGS sequence"/>
</dbReference>
<dbReference type="RefSeq" id="WP_184795741.1">
    <property type="nucleotide sequence ID" value="NZ_JACHMY010000001.1"/>
</dbReference>
<accession>A0A7W9MTV7</accession>
<gene>
    <name evidence="2" type="ORF">HDA39_002925</name>
</gene>
<feature type="domain" description="Peptidase M14" evidence="1">
    <location>
        <begin position="32"/>
        <end position="200"/>
    </location>
</feature>
<protein>
    <recommendedName>
        <fullName evidence="1">Peptidase M14 domain-containing protein</fullName>
    </recommendedName>
</protein>
<evidence type="ECO:0000259" key="1">
    <source>
        <dbReference type="Pfam" id="PF00246"/>
    </source>
</evidence>
<evidence type="ECO:0000313" key="3">
    <source>
        <dbReference type="Proteomes" id="UP000549971"/>
    </source>
</evidence>
<reference evidence="2 3" key="1">
    <citation type="submission" date="2020-08" db="EMBL/GenBank/DDBJ databases">
        <title>Sequencing the genomes of 1000 actinobacteria strains.</title>
        <authorList>
            <person name="Klenk H.-P."/>
        </authorList>
    </citation>
    <scope>NUCLEOTIDE SEQUENCE [LARGE SCALE GENOMIC DNA]</scope>
    <source>
        <strain evidence="2 3">DSM 28967</strain>
    </source>
</reference>
<dbReference type="SUPFAM" id="SSF53187">
    <property type="entry name" value="Zn-dependent exopeptidases"/>
    <property type="match status" value="1"/>
</dbReference>
<proteinExistence type="predicted"/>
<keyword evidence="3" id="KW-1185">Reference proteome</keyword>
<name>A0A7W9MTV7_9ACTN</name>